<evidence type="ECO:0000313" key="9">
    <source>
        <dbReference type="Proteomes" id="UP001491310"/>
    </source>
</evidence>
<dbReference type="Gene3D" id="3.40.50.300">
    <property type="entry name" value="P-loop containing nucleotide triphosphate hydrolases"/>
    <property type="match status" value="1"/>
</dbReference>
<reference evidence="8 9" key="1">
    <citation type="journal article" date="2024" name="Nat. Commun.">
        <title>Phylogenomics reveals the evolutionary origins of lichenization in chlorophyte algae.</title>
        <authorList>
            <person name="Puginier C."/>
            <person name="Libourel C."/>
            <person name="Otte J."/>
            <person name="Skaloud P."/>
            <person name="Haon M."/>
            <person name="Grisel S."/>
            <person name="Petersen M."/>
            <person name="Berrin J.G."/>
            <person name="Delaux P.M."/>
            <person name="Dal Grande F."/>
            <person name="Keller J."/>
        </authorList>
    </citation>
    <scope>NUCLEOTIDE SEQUENCE [LARGE SCALE GENOMIC DNA]</scope>
    <source>
        <strain evidence="8 9">SAG 216-7</strain>
    </source>
</reference>
<evidence type="ECO:0000256" key="5">
    <source>
        <dbReference type="ARBA" id="ARBA00022840"/>
    </source>
</evidence>
<proteinExistence type="inferred from homology"/>
<dbReference type="Pfam" id="PF01583">
    <property type="entry name" value="APS_kinase"/>
    <property type="match status" value="1"/>
</dbReference>
<accession>A0ABR2YXB2</accession>
<dbReference type="InterPro" id="IPR059117">
    <property type="entry name" value="APS_kinase_dom"/>
</dbReference>
<dbReference type="EC" id="2.7.1.25" evidence="1 6"/>
<comment type="function">
    <text evidence="6">Catalyzes the synthesis of activated sulfate.</text>
</comment>
<sequence>MCKSTAAQAACGKDQHITWQEGAVRREAKERALQQRGCVIWFTGLSGSGKSTVACTLEHALFNRGVLTTLLDGDNIRHGLNCNLGFCEEDRAENIRRVGEVTKLFVDSGLIALASFISPYRRDRDNVRARLGPRDFIEVYLKIPLEVCEARDAKGLYKLARAGKIKGFTGIDDPYEAPENPEITLEACSADGRPQCPESMARTILTYLESHGYLRAPMANNAVSGPARAIADWAERKTPILDYSI</sequence>
<dbReference type="PANTHER" id="PTHR11055:SF1">
    <property type="entry name" value="PAPS SYNTHETASE, ISOFORM D"/>
    <property type="match status" value="1"/>
</dbReference>
<dbReference type="InterPro" id="IPR027417">
    <property type="entry name" value="P-loop_NTPase"/>
</dbReference>
<keyword evidence="2 6" id="KW-0808">Transferase</keyword>
<evidence type="ECO:0000256" key="1">
    <source>
        <dbReference type="ARBA" id="ARBA00012121"/>
    </source>
</evidence>
<dbReference type="SUPFAM" id="SSF52540">
    <property type="entry name" value="P-loop containing nucleoside triphosphate hydrolases"/>
    <property type="match status" value="1"/>
</dbReference>
<gene>
    <name evidence="8" type="ORF">WJX75_002145</name>
</gene>
<evidence type="ECO:0000256" key="6">
    <source>
        <dbReference type="RuleBase" id="RU004347"/>
    </source>
</evidence>
<dbReference type="Proteomes" id="UP001491310">
    <property type="component" value="Unassembled WGS sequence"/>
</dbReference>
<keyword evidence="4 6" id="KW-0418">Kinase</keyword>
<comment type="similarity">
    <text evidence="6">Belongs to the APS kinase family.</text>
</comment>
<dbReference type="CDD" id="cd02027">
    <property type="entry name" value="APSK"/>
    <property type="match status" value="1"/>
</dbReference>
<dbReference type="InterPro" id="IPR002891">
    <property type="entry name" value="APS"/>
</dbReference>
<feature type="domain" description="APS kinase" evidence="7">
    <location>
        <begin position="36"/>
        <end position="185"/>
    </location>
</feature>
<dbReference type="NCBIfam" id="TIGR00455">
    <property type="entry name" value="apsK"/>
    <property type="match status" value="1"/>
</dbReference>
<dbReference type="NCBIfam" id="NF003013">
    <property type="entry name" value="PRK03846.1"/>
    <property type="match status" value="1"/>
</dbReference>
<dbReference type="PANTHER" id="PTHR11055">
    <property type="entry name" value="BIFUNCTIONAL 3'-PHOSPHOADENOSINE 5'-PHOSPHOSULFATE SYNTHASE"/>
    <property type="match status" value="1"/>
</dbReference>
<comment type="pathway">
    <text evidence="6">Sulfur metabolism; hydrogen sulfide biosynthesis; sulfite from sulfate: step 2/3.</text>
</comment>
<name>A0ABR2YXB2_9CHLO</name>
<dbReference type="HAMAP" id="MF_00065">
    <property type="entry name" value="Adenylyl_sulf_kinase"/>
    <property type="match status" value="1"/>
</dbReference>
<keyword evidence="9" id="KW-1185">Reference proteome</keyword>
<evidence type="ECO:0000313" key="8">
    <source>
        <dbReference type="EMBL" id="KAK9916395.1"/>
    </source>
</evidence>
<evidence type="ECO:0000256" key="4">
    <source>
        <dbReference type="ARBA" id="ARBA00022777"/>
    </source>
</evidence>
<evidence type="ECO:0000259" key="7">
    <source>
        <dbReference type="Pfam" id="PF01583"/>
    </source>
</evidence>
<evidence type="ECO:0000256" key="2">
    <source>
        <dbReference type="ARBA" id="ARBA00022679"/>
    </source>
</evidence>
<keyword evidence="3 6" id="KW-0547">Nucleotide-binding</keyword>
<protein>
    <recommendedName>
        <fullName evidence="1 6">Adenylyl-sulfate kinase</fullName>
        <ecNumber evidence="1 6">2.7.1.25</ecNumber>
    </recommendedName>
</protein>
<keyword evidence="5 6" id="KW-0067">ATP-binding</keyword>
<comment type="caution">
    <text evidence="8">The sequence shown here is derived from an EMBL/GenBank/DDBJ whole genome shotgun (WGS) entry which is preliminary data.</text>
</comment>
<dbReference type="EMBL" id="JALJOT010000003">
    <property type="protein sequence ID" value="KAK9916395.1"/>
    <property type="molecule type" value="Genomic_DNA"/>
</dbReference>
<evidence type="ECO:0000256" key="3">
    <source>
        <dbReference type="ARBA" id="ARBA00022741"/>
    </source>
</evidence>
<comment type="catalytic activity">
    <reaction evidence="6">
        <text>adenosine 5'-phosphosulfate + ATP = 3'-phosphoadenylyl sulfate + ADP + H(+)</text>
        <dbReference type="Rhea" id="RHEA:24152"/>
        <dbReference type="ChEBI" id="CHEBI:15378"/>
        <dbReference type="ChEBI" id="CHEBI:30616"/>
        <dbReference type="ChEBI" id="CHEBI:58243"/>
        <dbReference type="ChEBI" id="CHEBI:58339"/>
        <dbReference type="ChEBI" id="CHEBI:456216"/>
        <dbReference type="EC" id="2.7.1.25"/>
    </reaction>
</comment>
<organism evidence="8 9">
    <name type="scientific">Coccomyxa subellipsoidea</name>
    <dbReference type="NCBI Taxonomy" id="248742"/>
    <lineage>
        <taxon>Eukaryota</taxon>
        <taxon>Viridiplantae</taxon>
        <taxon>Chlorophyta</taxon>
        <taxon>core chlorophytes</taxon>
        <taxon>Trebouxiophyceae</taxon>
        <taxon>Trebouxiophyceae incertae sedis</taxon>
        <taxon>Coccomyxaceae</taxon>
        <taxon>Coccomyxa</taxon>
    </lineage>
</organism>